<accession>A0A139LT90</accession>
<evidence type="ECO:0000313" key="2">
    <source>
        <dbReference type="Proteomes" id="UP000070319"/>
    </source>
</evidence>
<evidence type="ECO:0000313" key="1">
    <source>
        <dbReference type="EMBL" id="KXT54669.1"/>
    </source>
</evidence>
<protein>
    <submittedName>
        <fullName evidence="1">Uncharacterized protein</fullName>
    </submittedName>
</protein>
<gene>
    <name evidence="1" type="ORF">HMPREF2531_00591</name>
</gene>
<dbReference type="Proteomes" id="UP000070319">
    <property type="component" value="Unassembled WGS sequence"/>
</dbReference>
<dbReference type="PATRIC" id="fig|329854.7.peg.591"/>
<comment type="caution">
    <text evidence="1">The sequence shown here is derived from an EMBL/GenBank/DDBJ whole genome shotgun (WGS) entry which is preliminary data.</text>
</comment>
<dbReference type="AlphaFoldDB" id="A0A139LT90"/>
<name>A0A139LT90_9BACE</name>
<reference evidence="1 2" key="1">
    <citation type="submission" date="2016-02" db="EMBL/GenBank/DDBJ databases">
        <authorList>
            <person name="Wen L."/>
            <person name="He K."/>
            <person name="Yang H."/>
        </authorList>
    </citation>
    <scope>NUCLEOTIDE SEQUENCE [LARGE SCALE GENOMIC DNA]</scope>
    <source>
        <strain evidence="1 2">KLE1704</strain>
    </source>
</reference>
<sequence length="89" mass="10202">MNHPEDCLTLKQSIDMKTILLFLLLCISLSTSTQTADERAGIYMNQTDWFSLQREFAINKDSLHPFLQEFSQALLDNLFNRPEAAPVNP</sequence>
<dbReference type="EMBL" id="LTDF01000043">
    <property type="protein sequence ID" value="KXT54669.1"/>
    <property type="molecule type" value="Genomic_DNA"/>
</dbReference>
<organism evidence="1">
    <name type="scientific">Bacteroides intestinalis</name>
    <dbReference type="NCBI Taxonomy" id="329854"/>
    <lineage>
        <taxon>Bacteria</taxon>
        <taxon>Pseudomonadati</taxon>
        <taxon>Bacteroidota</taxon>
        <taxon>Bacteroidia</taxon>
        <taxon>Bacteroidales</taxon>
        <taxon>Bacteroidaceae</taxon>
        <taxon>Bacteroides</taxon>
    </lineage>
</organism>
<proteinExistence type="predicted"/>